<evidence type="ECO:0000313" key="2">
    <source>
        <dbReference type="EMBL" id="CCQ42982.1"/>
    </source>
</evidence>
<keyword evidence="1" id="KW-0812">Transmembrane</keyword>
<feature type="transmembrane region" description="Helical" evidence="1">
    <location>
        <begin position="36"/>
        <end position="53"/>
    </location>
</feature>
<dbReference type="EMBL" id="HF583485">
    <property type="protein sequence ID" value="CCQ42982.1"/>
    <property type="molecule type" value="Genomic_DNA"/>
</dbReference>
<accession>L8EC56</accession>
<dbReference type="ChiTaRS" id="CSF2RB">
    <property type="organism name" value="human"/>
</dbReference>
<dbReference type="OrthoDB" id="8906725at2759"/>
<sequence length="55" mass="6405">MNMNASVMSNRSLVNSFFTFTVRFTKVLPLQSSVCPNLYIVFLVHFVFPTFHVKF</sequence>
<reference evidence="2" key="1">
    <citation type="journal article" date="2013" name="PLoS ONE">
        <title>Direct detection of alternative open reading frames translation products in human significantly expands the proteome.</title>
        <authorList>
            <person name="Vanderperre B."/>
            <person name="Lucier J.-F."/>
            <person name="Motard J."/>
            <person name="Tremblay G."/>
            <person name="Vanderperre S."/>
            <person name="Wisztorski M."/>
            <person name="Salzet M."/>
            <person name="Boisvert F.-M."/>
            <person name="Roucou X."/>
        </authorList>
    </citation>
    <scope>NUCLEOTIDE SEQUENCE</scope>
</reference>
<proteinExistence type="predicted"/>
<gene>
    <name evidence="2" type="primary">CSF2RB</name>
</gene>
<protein>
    <submittedName>
        <fullName evidence="2">Alternative protein CSF2RB</fullName>
    </submittedName>
</protein>
<dbReference type="AlphaFoldDB" id="L8EC56"/>
<organism evidence="2">
    <name type="scientific">Homo sapiens</name>
    <name type="common">Human</name>
    <dbReference type="NCBI Taxonomy" id="9606"/>
    <lineage>
        <taxon>Eukaryota</taxon>
        <taxon>Metazoa</taxon>
        <taxon>Chordata</taxon>
        <taxon>Craniata</taxon>
        <taxon>Vertebrata</taxon>
        <taxon>Euteleostomi</taxon>
        <taxon>Mammalia</taxon>
        <taxon>Eutheria</taxon>
        <taxon>Euarchontoglires</taxon>
        <taxon>Primates</taxon>
        <taxon>Haplorrhini</taxon>
        <taxon>Catarrhini</taxon>
        <taxon>Hominidae</taxon>
        <taxon>Homo</taxon>
    </lineage>
</organism>
<keyword evidence="1" id="KW-0472">Membrane</keyword>
<keyword evidence="1" id="KW-1133">Transmembrane helix</keyword>
<evidence type="ECO:0000256" key="1">
    <source>
        <dbReference type="SAM" id="Phobius"/>
    </source>
</evidence>
<name>L8EC56_HUMAN</name>